<dbReference type="EMBL" id="MNCJ02000331">
    <property type="protein sequence ID" value="KAF5761564.1"/>
    <property type="molecule type" value="Genomic_DNA"/>
</dbReference>
<comment type="caution">
    <text evidence="2">The sequence shown here is derived from an EMBL/GenBank/DDBJ whole genome shotgun (WGS) entry which is preliminary data.</text>
</comment>
<accession>A0A9K3DUC7</accession>
<reference evidence="2" key="2">
    <citation type="submission" date="2020-06" db="EMBL/GenBank/DDBJ databases">
        <title>Helianthus annuus Genome sequencing and assembly Release 2.</title>
        <authorList>
            <person name="Gouzy J."/>
            <person name="Langlade N."/>
            <person name="Munos S."/>
        </authorList>
    </citation>
    <scope>NUCLEOTIDE SEQUENCE</scope>
    <source>
        <tissue evidence="2">Leaves</tissue>
    </source>
</reference>
<sequence length="113" mass="13182">MAFDFGSESGQFSLKSLRCLMEHKFFFSDLRIGYEWNGWVPIKVNFVAWRLVLNRLPTAVNLVQRNINIPDTRCKVCNEEDESASHLFVACNFAQKVWDFVVGWCRLGPLFYP</sequence>
<feature type="domain" description="Reverse transcriptase zinc-binding" evidence="1">
    <location>
        <begin position="34"/>
        <end position="98"/>
    </location>
</feature>
<evidence type="ECO:0000313" key="3">
    <source>
        <dbReference type="Proteomes" id="UP000215914"/>
    </source>
</evidence>
<keyword evidence="2" id="KW-0548">Nucleotidyltransferase</keyword>
<proteinExistence type="predicted"/>
<keyword evidence="2" id="KW-0695">RNA-directed DNA polymerase</keyword>
<evidence type="ECO:0000259" key="1">
    <source>
        <dbReference type="Pfam" id="PF13966"/>
    </source>
</evidence>
<organism evidence="2 3">
    <name type="scientific">Helianthus annuus</name>
    <name type="common">Common sunflower</name>
    <dbReference type="NCBI Taxonomy" id="4232"/>
    <lineage>
        <taxon>Eukaryota</taxon>
        <taxon>Viridiplantae</taxon>
        <taxon>Streptophyta</taxon>
        <taxon>Embryophyta</taxon>
        <taxon>Tracheophyta</taxon>
        <taxon>Spermatophyta</taxon>
        <taxon>Magnoliopsida</taxon>
        <taxon>eudicotyledons</taxon>
        <taxon>Gunneridae</taxon>
        <taxon>Pentapetalae</taxon>
        <taxon>asterids</taxon>
        <taxon>campanulids</taxon>
        <taxon>Asterales</taxon>
        <taxon>Asteraceae</taxon>
        <taxon>Asteroideae</taxon>
        <taxon>Heliantheae alliance</taxon>
        <taxon>Heliantheae</taxon>
        <taxon>Helianthus</taxon>
    </lineage>
</organism>
<protein>
    <submittedName>
        <fullName evidence="2">Reverse transcriptase zinc-binding domain-containing protein</fullName>
    </submittedName>
</protein>
<dbReference type="AlphaFoldDB" id="A0A9K3DUC7"/>
<dbReference type="GO" id="GO:0003964">
    <property type="term" value="F:RNA-directed DNA polymerase activity"/>
    <property type="evidence" value="ECO:0007669"/>
    <property type="project" value="UniProtKB-KW"/>
</dbReference>
<dbReference type="Gramene" id="mRNA:HanXRQr2_Chr16g0766581">
    <property type="protein sequence ID" value="CDS:HanXRQr2_Chr16g0766581.1"/>
    <property type="gene ID" value="HanXRQr2_Chr16g0766581"/>
</dbReference>
<dbReference type="InterPro" id="IPR026960">
    <property type="entry name" value="RVT-Znf"/>
</dbReference>
<name>A0A9K3DUC7_HELAN</name>
<keyword evidence="2" id="KW-0808">Transferase</keyword>
<reference evidence="2" key="1">
    <citation type="journal article" date="2017" name="Nature">
        <title>The sunflower genome provides insights into oil metabolism, flowering and Asterid evolution.</title>
        <authorList>
            <person name="Badouin H."/>
            <person name="Gouzy J."/>
            <person name="Grassa C.J."/>
            <person name="Murat F."/>
            <person name="Staton S.E."/>
            <person name="Cottret L."/>
            <person name="Lelandais-Briere C."/>
            <person name="Owens G.L."/>
            <person name="Carrere S."/>
            <person name="Mayjonade B."/>
            <person name="Legrand L."/>
            <person name="Gill N."/>
            <person name="Kane N.C."/>
            <person name="Bowers J.E."/>
            <person name="Hubner S."/>
            <person name="Bellec A."/>
            <person name="Berard A."/>
            <person name="Berges H."/>
            <person name="Blanchet N."/>
            <person name="Boniface M.C."/>
            <person name="Brunel D."/>
            <person name="Catrice O."/>
            <person name="Chaidir N."/>
            <person name="Claudel C."/>
            <person name="Donnadieu C."/>
            <person name="Faraut T."/>
            <person name="Fievet G."/>
            <person name="Helmstetter N."/>
            <person name="King M."/>
            <person name="Knapp S.J."/>
            <person name="Lai Z."/>
            <person name="Le Paslier M.C."/>
            <person name="Lippi Y."/>
            <person name="Lorenzon L."/>
            <person name="Mandel J.R."/>
            <person name="Marage G."/>
            <person name="Marchand G."/>
            <person name="Marquand E."/>
            <person name="Bret-Mestries E."/>
            <person name="Morien E."/>
            <person name="Nambeesan S."/>
            <person name="Nguyen T."/>
            <person name="Pegot-Espagnet P."/>
            <person name="Pouilly N."/>
            <person name="Raftis F."/>
            <person name="Sallet E."/>
            <person name="Schiex T."/>
            <person name="Thomas J."/>
            <person name="Vandecasteele C."/>
            <person name="Vares D."/>
            <person name="Vear F."/>
            <person name="Vautrin S."/>
            <person name="Crespi M."/>
            <person name="Mangin B."/>
            <person name="Burke J.M."/>
            <person name="Salse J."/>
            <person name="Munos S."/>
            <person name="Vincourt P."/>
            <person name="Rieseberg L.H."/>
            <person name="Langlade N.B."/>
        </authorList>
    </citation>
    <scope>NUCLEOTIDE SEQUENCE</scope>
    <source>
        <tissue evidence="2">Leaves</tissue>
    </source>
</reference>
<evidence type="ECO:0000313" key="2">
    <source>
        <dbReference type="EMBL" id="KAF5761564.1"/>
    </source>
</evidence>
<gene>
    <name evidence="2" type="ORF">HanXRQr2_Chr16g0766581</name>
</gene>
<dbReference type="Proteomes" id="UP000215914">
    <property type="component" value="Unassembled WGS sequence"/>
</dbReference>
<keyword evidence="3" id="KW-1185">Reference proteome</keyword>
<dbReference type="Pfam" id="PF13966">
    <property type="entry name" value="zf-RVT"/>
    <property type="match status" value="1"/>
</dbReference>